<evidence type="ECO:0000256" key="9">
    <source>
        <dbReference type="ARBA" id="ARBA00022989"/>
    </source>
</evidence>
<dbReference type="PATRIC" id="fig|1348334.3.peg.5283"/>
<dbReference type="InterPro" id="IPR011527">
    <property type="entry name" value="ABC1_TM_dom"/>
</dbReference>
<dbReference type="Gene3D" id="3.40.50.300">
    <property type="entry name" value="P-loop containing nucleotide triphosphate hydrolases"/>
    <property type="match status" value="1"/>
</dbReference>
<dbReference type="AlphaFoldDB" id="U7QCV7"/>
<keyword evidence="7" id="KW-0788">Thiol protease</keyword>
<dbReference type="GO" id="GO:0008234">
    <property type="term" value="F:cysteine-type peptidase activity"/>
    <property type="evidence" value="ECO:0007669"/>
    <property type="project" value="UniProtKB-KW"/>
</dbReference>
<feature type="compositionally biased region" description="Pro residues" evidence="11">
    <location>
        <begin position="287"/>
        <end position="308"/>
    </location>
</feature>
<dbReference type="OrthoDB" id="437054at2"/>
<dbReference type="Pfam" id="PF00005">
    <property type="entry name" value="ABC_tran"/>
    <property type="match status" value="1"/>
</dbReference>
<dbReference type="GO" id="GO:0006508">
    <property type="term" value="P:proteolysis"/>
    <property type="evidence" value="ECO:0007669"/>
    <property type="project" value="InterPro"/>
</dbReference>
<keyword evidence="7" id="KW-0645">Protease</keyword>
<feature type="domain" description="ABC transmembrane type-1" evidence="15">
    <location>
        <begin position="488"/>
        <end position="767"/>
    </location>
</feature>
<dbReference type="Gene3D" id="1.20.1560.10">
    <property type="entry name" value="ABC transporter type 1, transmembrane domain"/>
    <property type="match status" value="1"/>
</dbReference>
<dbReference type="CDD" id="cd18568">
    <property type="entry name" value="ABC_6TM_HetC_like"/>
    <property type="match status" value="1"/>
</dbReference>
<dbReference type="InterPro" id="IPR039421">
    <property type="entry name" value="Type_1_exporter"/>
</dbReference>
<comment type="caution">
    <text evidence="17">The sequence shown here is derived from an EMBL/GenBank/DDBJ whole genome shotgun (WGS) entry which is preliminary data.</text>
</comment>
<evidence type="ECO:0000256" key="6">
    <source>
        <dbReference type="ARBA" id="ARBA00022801"/>
    </source>
</evidence>
<feature type="transmembrane region" description="Helical" evidence="12">
    <location>
        <begin position="488"/>
        <end position="510"/>
    </location>
</feature>
<dbReference type="PANTHER" id="PTHR43394">
    <property type="entry name" value="ATP-DEPENDENT PERMEASE MDL1, MITOCHONDRIAL"/>
    <property type="match status" value="1"/>
</dbReference>
<reference evidence="17 18" key="1">
    <citation type="journal article" date="2013" name="Front. Microbiol.">
        <title>Comparative genomic analyses of the cyanobacterium, Lyngbya aestuarii BL J, a powerful hydrogen producer.</title>
        <authorList>
            <person name="Kothari A."/>
            <person name="Vaughn M."/>
            <person name="Garcia-Pichel F."/>
        </authorList>
    </citation>
    <scope>NUCLEOTIDE SEQUENCE [LARGE SCALE GENOMIC DNA]</scope>
    <source>
        <strain evidence="17 18">BL J</strain>
    </source>
</reference>
<dbReference type="Pfam" id="PF00027">
    <property type="entry name" value="cNMP_binding"/>
    <property type="match status" value="1"/>
</dbReference>
<sequence length="1040" mass="117292">MSQLNSQFRHSAQTTSRKRSASESISAFEQLLTFLNIESSLAVNLSQEAEVYSYELGDEIAIVANSLSPNVYNDQLNRSTNSVQGEHQEGIYLICQGQVRLLGSDPTKDRDVSVSRLEAGELFGGDRHLFTLEPLPYQAIAASPVLIAYLSVKTLQTWLERFPQWREELQTTTDKRQRLIFFKTQTELRRLTSSQLRELLPEISERQIQPQTPLKTATPASKGRYWLYQGEIEATESIPQQGESWGYPDTTPTAWVAKTPLIVYQLSAEDWQNISENSIKKTSKPSPRSPIPVPPQTQPSATPVPSPSPNLKLELPKPRKLKRGRGLWRRYPCVEQQSSSDCGAACLATIGQYWGKTWSLNRLRNLAGVGRSGASLKGLARAGESLGFQVRPVRASLSRLEDQKNPWIAHWQGDHYVVVCWVKRRKVLIADPAQGKRELSRQEFLAGWTGYALLVDPTERLEQVENEKRSLGRFMGVLWPYKTLGLQIILISILIQMFALVSPLITQIIMDRVVVNKSLTSLHVFALGALLFGVWSLGLSSIRQYLLSYLSNRLDLTLISGFIQHTLKLPLKFFESRRVGDIITRVQENQKIQRFLIGQILLAWLNFVTGFVYLGLMLYYNWQLTVLILGLIPPILLLTLGSTPFLRKVSRQVFNASADQNSTLVEMMTGVSTVKSVGAEQELRWRWEDRLTEQLNMRFKAQKLAINLGFVSGLINSIGGTAVLWFGAMLVIQDQLTIGQFMAFNMMQGRVISPVIALAGLWDELQEVLISVERLNDVFDTEPEESPQKPLLVLPPLQGQIKFDQVTFRYGEDEDNTLENLSFDIQPSQTLAIVGRSGSGKSTLVKLLQALYHPRSGRVWIDGHDLRHVSSQSLRTQMGVVPQECYLFSGTILENITIYRGEYTLEEVVEVAKLAEAHSFIQTLPLGYNTKVGERGSSLSGGQRQRIAIARALLGNPRLLVLDEATSSLDTESERRFQRNLEQMSRDRTTIIIAHRLSTVRNADQILVLDRGVLVEKGNHQQLMQTQGLYYHLAQQQLNL</sequence>
<evidence type="ECO:0000256" key="1">
    <source>
        <dbReference type="ARBA" id="ARBA00004651"/>
    </source>
</evidence>
<dbReference type="CDD" id="cd00038">
    <property type="entry name" value="CAP_ED"/>
    <property type="match status" value="1"/>
</dbReference>
<dbReference type="PROSITE" id="PS00211">
    <property type="entry name" value="ABC_TRANSPORTER_1"/>
    <property type="match status" value="1"/>
</dbReference>
<organism evidence="17 18">
    <name type="scientific">Lyngbya aestuarii BL J</name>
    <dbReference type="NCBI Taxonomy" id="1348334"/>
    <lineage>
        <taxon>Bacteria</taxon>
        <taxon>Bacillati</taxon>
        <taxon>Cyanobacteriota</taxon>
        <taxon>Cyanophyceae</taxon>
        <taxon>Oscillatoriophycideae</taxon>
        <taxon>Oscillatoriales</taxon>
        <taxon>Microcoleaceae</taxon>
        <taxon>Lyngbya</taxon>
    </lineage>
</organism>
<dbReference type="SUPFAM" id="SSF52540">
    <property type="entry name" value="P-loop containing nucleoside triphosphate hydrolases"/>
    <property type="match status" value="1"/>
</dbReference>
<proteinExistence type="predicted"/>
<keyword evidence="3" id="KW-1003">Cell membrane</keyword>
<keyword evidence="4 12" id="KW-0812">Transmembrane</keyword>
<dbReference type="FunFam" id="3.40.50.300:FF:000221">
    <property type="entry name" value="Multidrug ABC transporter ATP-binding protein"/>
    <property type="match status" value="1"/>
</dbReference>
<feature type="transmembrane region" description="Helical" evidence="12">
    <location>
        <begin position="595"/>
        <end position="616"/>
    </location>
</feature>
<dbReference type="GO" id="GO:0016887">
    <property type="term" value="F:ATP hydrolysis activity"/>
    <property type="evidence" value="ECO:0007669"/>
    <property type="project" value="InterPro"/>
</dbReference>
<dbReference type="InterPro" id="IPR018490">
    <property type="entry name" value="cNMP-bd_dom_sf"/>
</dbReference>
<comment type="subcellular location">
    <subcellularLocation>
        <location evidence="1">Cell membrane</location>
        <topology evidence="1">Multi-pass membrane protein</topology>
    </subcellularLocation>
</comment>
<dbReference type="GO" id="GO:0015421">
    <property type="term" value="F:ABC-type oligopeptide transporter activity"/>
    <property type="evidence" value="ECO:0007669"/>
    <property type="project" value="TreeGrafter"/>
</dbReference>
<dbReference type="GO" id="GO:0005524">
    <property type="term" value="F:ATP binding"/>
    <property type="evidence" value="ECO:0007669"/>
    <property type="project" value="UniProtKB-KW"/>
</dbReference>
<dbReference type="InterPro" id="IPR027417">
    <property type="entry name" value="P-loop_NTPase"/>
</dbReference>
<evidence type="ECO:0000259" key="15">
    <source>
        <dbReference type="PROSITE" id="PS50929"/>
    </source>
</evidence>
<evidence type="ECO:0000256" key="8">
    <source>
        <dbReference type="ARBA" id="ARBA00022840"/>
    </source>
</evidence>
<dbReference type="Pfam" id="PF00664">
    <property type="entry name" value="ABC_membrane"/>
    <property type="match status" value="1"/>
</dbReference>
<dbReference type="Gene3D" id="2.60.120.10">
    <property type="entry name" value="Jelly Rolls"/>
    <property type="match status" value="1"/>
</dbReference>
<dbReference type="InterPro" id="IPR003439">
    <property type="entry name" value="ABC_transporter-like_ATP-bd"/>
</dbReference>
<keyword evidence="6" id="KW-0378">Hydrolase</keyword>
<dbReference type="MEROPS" id="C39.001"/>
<dbReference type="Pfam" id="PF03412">
    <property type="entry name" value="Peptidase_C39"/>
    <property type="match status" value="1"/>
</dbReference>
<dbReference type="PROSITE" id="PS50042">
    <property type="entry name" value="CNMP_BINDING_3"/>
    <property type="match status" value="1"/>
</dbReference>
<evidence type="ECO:0000313" key="17">
    <source>
        <dbReference type="EMBL" id="ERT04546.1"/>
    </source>
</evidence>
<evidence type="ECO:0000259" key="16">
    <source>
        <dbReference type="PROSITE" id="PS50990"/>
    </source>
</evidence>
<dbReference type="Gene3D" id="3.90.70.10">
    <property type="entry name" value="Cysteine proteinases"/>
    <property type="match status" value="1"/>
</dbReference>
<feature type="domain" description="Peptidase C39" evidence="16">
    <location>
        <begin position="336"/>
        <end position="455"/>
    </location>
</feature>
<dbReference type="SUPFAM" id="SSF51206">
    <property type="entry name" value="cAMP-binding domain-like"/>
    <property type="match status" value="1"/>
</dbReference>
<evidence type="ECO:0000256" key="3">
    <source>
        <dbReference type="ARBA" id="ARBA00022475"/>
    </source>
</evidence>
<keyword evidence="5" id="KW-0547">Nucleotide-binding</keyword>
<keyword evidence="10 12" id="KW-0472">Membrane</keyword>
<dbReference type="InterPro" id="IPR036640">
    <property type="entry name" value="ABC1_TM_sf"/>
</dbReference>
<dbReference type="PROSITE" id="PS50893">
    <property type="entry name" value="ABC_TRANSPORTER_2"/>
    <property type="match status" value="1"/>
</dbReference>
<keyword evidence="18" id="KW-1185">Reference proteome</keyword>
<dbReference type="EMBL" id="AUZM01000091">
    <property type="protein sequence ID" value="ERT04546.1"/>
    <property type="molecule type" value="Genomic_DNA"/>
</dbReference>
<keyword evidence="2" id="KW-0813">Transport</keyword>
<evidence type="ECO:0000256" key="11">
    <source>
        <dbReference type="SAM" id="MobiDB-lite"/>
    </source>
</evidence>
<name>U7QCV7_9CYAN</name>
<dbReference type="Proteomes" id="UP000017127">
    <property type="component" value="Unassembled WGS sequence"/>
</dbReference>
<protein>
    <submittedName>
        <fullName evidence="17">ABC transporter family protein</fullName>
    </submittedName>
</protein>
<evidence type="ECO:0000256" key="5">
    <source>
        <dbReference type="ARBA" id="ARBA00022741"/>
    </source>
</evidence>
<feature type="domain" description="ABC transporter" evidence="14">
    <location>
        <begin position="801"/>
        <end position="1036"/>
    </location>
</feature>
<evidence type="ECO:0000259" key="13">
    <source>
        <dbReference type="PROSITE" id="PS50042"/>
    </source>
</evidence>
<keyword evidence="8" id="KW-0067">ATP-binding</keyword>
<evidence type="ECO:0000259" key="14">
    <source>
        <dbReference type="PROSITE" id="PS50893"/>
    </source>
</evidence>
<dbReference type="GO" id="GO:0005886">
    <property type="term" value="C:plasma membrane"/>
    <property type="evidence" value="ECO:0007669"/>
    <property type="project" value="UniProtKB-SubCell"/>
</dbReference>
<feature type="transmembrane region" description="Helical" evidence="12">
    <location>
        <begin position="622"/>
        <end position="641"/>
    </location>
</feature>
<dbReference type="InterPro" id="IPR014710">
    <property type="entry name" value="RmlC-like_jellyroll"/>
</dbReference>
<dbReference type="SMART" id="SM00382">
    <property type="entry name" value="AAA"/>
    <property type="match status" value="1"/>
</dbReference>
<evidence type="ECO:0000256" key="4">
    <source>
        <dbReference type="ARBA" id="ARBA00022692"/>
    </source>
</evidence>
<accession>U7QCV7</accession>
<dbReference type="InterPro" id="IPR005074">
    <property type="entry name" value="Peptidase_C39"/>
</dbReference>
<dbReference type="PROSITE" id="PS50929">
    <property type="entry name" value="ABC_TM1F"/>
    <property type="match status" value="1"/>
</dbReference>
<feature type="transmembrane region" description="Helical" evidence="12">
    <location>
        <begin position="704"/>
        <end position="732"/>
    </location>
</feature>
<feature type="domain" description="Cyclic nucleotide-binding" evidence="13">
    <location>
        <begin position="63"/>
        <end position="176"/>
    </location>
</feature>
<gene>
    <name evidence="17" type="ORF">M595_5496</name>
</gene>
<evidence type="ECO:0000256" key="7">
    <source>
        <dbReference type="ARBA" id="ARBA00022807"/>
    </source>
</evidence>
<evidence type="ECO:0000256" key="12">
    <source>
        <dbReference type="SAM" id="Phobius"/>
    </source>
</evidence>
<evidence type="ECO:0000313" key="18">
    <source>
        <dbReference type="Proteomes" id="UP000017127"/>
    </source>
</evidence>
<keyword evidence="9 12" id="KW-1133">Transmembrane helix</keyword>
<dbReference type="InterPro" id="IPR003593">
    <property type="entry name" value="AAA+_ATPase"/>
</dbReference>
<evidence type="ECO:0000256" key="2">
    <source>
        <dbReference type="ARBA" id="ARBA00022448"/>
    </source>
</evidence>
<evidence type="ECO:0000256" key="10">
    <source>
        <dbReference type="ARBA" id="ARBA00023136"/>
    </source>
</evidence>
<dbReference type="InterPro" id="IPR017871">
    <property type="entry name" value="ABC_transporter-like_CS"/>
</dbReference>
<feature type="transmembrane region" description="Helical" evidence="12">
    <location>
        <begin position="522"/>
        <end position="542"/>
    </location>
</feature>
<feature type="region of interest" description="Disordered" evidence="11">
    <location>
        <begin position="278"/>
        <end position="316"/>
    </location>
</feature>
<dbReference type="InterPro" id="IPR000595">
    <property type="entry name" value="cNMP-bd_dom"/>
</dbReference>
<dbReference type="PROSITE" id="PS50990">
    <property type="entry name" value="PEPTIDASE_C39"/>
    <property type="match status" value="1"/>
</dbReference>
<dbReference type="SUPFAM" id="SSF90123">
    <property type="entry name" value="ABC transporter transmembrane region"/>
    <property type="match status" value="1"/>
</dbReference>
<dbReference type="RefSeq" id="WP_023069184.1">
    <property type="nucleotide sequence ID" value="NZ_AUZM01000091.1"/>
</dbReference>
<dbReference type="CDD" id="cd02418">
    <property type="entry name" value="Peptidase_C39B"/>
    <property type="match status" value="1"/>
</dbReference>
<dbReference type="PANTHER" id="PTHR43394:SF1">
    <property type="entry name" value="ATP-BINDING CASSETTE SUB-FAMILY B MEMBER 10, MITOCHONDRIAL"/>
    <property type="match status" value="1"/>
</dbReference>